<evidence type="ECO:0000313" key="3">
    <source>
        <dbReference type="Proteomes" id="UP000004994"/>
    </source>
</evidence>
<accession>A0A3Q7EDE1</accession>
<evidence type="ECO:0000256" key="1">
    <source>
        <dbReference type="SAM" id="MobiDB-lite"/>
    </source>
</evidence>
<sequence>MAHSKEAAQVVSITIYPLKSCRGISVPEAALLLLSESSRISITLLTCSRLGQNAKLQQTFHMQRQGLTMANDYFSTLACLGWIVHKAHERDGQTPRPPRTRRLEPIVTTNEA</sequence>
<organism evidence="2">
    <name type="scientific">Solanum lycopersicum</name>
    <name type="common">Tomato</name>
    <name type="synonym">Lycopersicon esculentum</name>
    <dbReference type="NCBI Taxonomy" id="4081"/>
    <lineage>
        <taxon>Eukaryota</taxon>
        <taxon>Viridiplantae</taxon>
        <taxon>Streptophyta</taxon>
        <taxon>Embryophyta</taxon>
        <taxon>Tracheophyta</taxon>
        <taxon>Spermatophyta</taxon>
        <taxon>Magnoliopsida</taxon>
        <taxon>eudicotyledons</taxon>
        <taxon>Gunneridae</taxon>
        <taxon>Pentapetalae</taxon>
        <taxon>asterids</taxon>
        <taxon>lamiids</taxon>
        <taxon>Solanales</taxon>
        <taxon>Solanaceae</taxon>
        <taxon>Solanoideae</taxon>
        <taxon>Solaneae</taxon>
        <taxon>Solanum</taxon>
        <taxon>Solanum subgen. Lycopersicon</taxon>
    </lineage>
</organism>
<dbReference type="Gramene" id="Solyc01g044372.1.1">
    <property type="protein sequence ID" value="Solyc01g044372.1.1"/>
    <property type="gene ID" value="Solyc01g044372.1"/>
</dbReference>
<feature type="region of interest" description="Disordered" evidence="1">
    <location>
        <begin position="89"/>
        <end position="112"/>
    </location>
</feature>
<dbReference type="EnsemblPlants" id="Solyc01g044372.1.1">
    <property type="protein sequence ID" value="Solyc01g044372.1.1"/>
    <property type="gene ID" value="Solyc01g044372.1"/>
</dbReference>
<name>A0A3Q7EDE1_SOLLC</name>
<protein>
    <submittedName>
        <fullName evidence="2">Uncharacterized protein</fullName>
    </submittedName>
</protein>
<dbReference type="InParanoid" id="A0A3Q7EDE1"/>
<keyword evidence="3" id="KW-1185">Reference proteome</keyword>
<proteinExistence type="predicted"/>
<reference evidence="2" key="2">
    <citation type="submission" date="2019-01" db="UniProtKB">
        <authorList>
            <consortium name="EnsemblPlants"/>
        </authorList>
    </citation>
    <scope>IDENTIFICATION</scope>
    <source>
        <strain evidence="2">cv. Heinz 1706</strain>
    </source>
</reference>
<evidence type="ECO:0000313" key="2">
    <source>
        <dbReference type="EnsemblPlants" id="Solyc01g044372.1.1"/>
    </source>
</evidence>
<reference evidence="2" key="1">
    <citation type="journal article" date="2012" name="Nature">
        <title>The tomato genome sequence provides insights into fleshy fruit evolution.</title>
        <authorList>
            <consortium name="Tomato Genome Consortium"/>
        </authorList>
    </citation>
    <scope>NUCLEOTIDE SEQUENCE [LARGE SCALE GENOMIC DNA]</scope>
    <source>
        <strain evidence="2">cv. Heinz 1706</strain>
    </source>
</reference>
<dbReference type="AlphaFoldDB" id="A0A3Q7EDE1"/>
<dbReference type="Proteomes" id="UP000004994">
    <property type="component" value="Chromosome 1"/>
</dbReference>